<dbReference type="RefSeq" id="WP_259966466.1">
    <property type="nucleotide sequence ID" value="NZ_CP081057.1"/>
</dbReference>
<keyword evidence="1" id="KW-0614">Plasmid</keyword>
<gene>
    <name evidence="1" type="ORF">K3718_21415</name>
</gene>
<protein>
    <submittedName>
        <fullName evidence="1">Uncharacterized protein</fullName>
    </submittedName>
</protein>
<dbReference type="EMBL" id="CP081057">
    <property type="protein sequence ID" value="UWQ44054.1"/>
    <property type="molecule type" value="Genomic_DNA"/>
</dbReference>
<reference evidence="1" key="1">
    <citation type="submission" date="2021-08" db="EMBL/GenBank/DDBJ databases">
        <authorList>
            <person name="Nwanade C."/>
            <person name="Wang M."/>
            <person name="Masoudi A."/>
            <person name="Yu Z."/>
            <person name="Liu J."/>
        </authorList>
    </citation>
    <scope>NUCLEOTIDE SEQUENCE</scope>
    <source>
        <strain evidence="1">S166</strain>
        <plasmid evidence="1">unnamed6</plasmid>
    </source>
</reference>
<accession>A0ABY5WRM8</accession>
<organism evidence="1 2">
    <name type="scientific">Leisingera aquaemixtae</name>
    <dbReference type="NCBI Taxonomy" id="1396826"/>
    <lineage>
        <taxon>Bacteria</taxon>
        <taxon>Pseudomonadati</taxon>
        <taxon>Pseudomonadota</taxon>
        <taxon>Alphaproteobacteria</taxon>
        <taxon>Rhodobacterales</taxon>
        <taxon>Roseobacteraceae</taxon>
        <taxon>Leisingera</taxon>
    </lineage>
</organism>
<sequence length="97" mass="10905">MTSFTVTLYPDKGDWSHSVTFTWAEAARVVYALPGRSIDISADDTRMEIVSATQANWVVQRGDGTTKRWPISRKHMNEILTEELNNNTADDDDLEGS</sequence>
<keyword evidence="2" id="KW-1185">Reference proteome</keyword>
<dbReference type="Proteomes" id="UP001058514">
    <property type="component" value="Plasmid unnamed6"/>
</dbReference>
<geneLocation type="plasmid" evidence="1 2">
    <name>unnamed6</name>
</geneLocation>
<evidence type="ECO:0000313" key="2">
    <source>
        <dbReference type="Proteomes" id="UP001058514"/>
    </source>
</evidence>
<evidence type="ECO:0000313" key="1">
    <source>
        <dbReference type="EMBL" id="UWQ44054.1"/>
    </source>
</evidence>
<name>A0ABY5WRM8_9RHOB</name>
<proteinExistence type="predicted"/>